<sequence length="96" mass="10865">MHGLIKKIVFDNNKLSIISCCHNNQNLQTCNYVSDGIKLYVAENEKSKLVQQILFNPKTLVSIGANDDIINIRAYASIVKKDKIKSEIIEDLSKKE</sequence>
<feature type="non-terminal residue" evidence="1">
    <location>
        <position position="96"/>
    </location>
</feature>
<protein>
    <submittedName>
        <fullName evidence="1">Uncharacterized protein</fullName>
    </submittedName>
</protein>
<organism evidence="1">
    <name type="scientific">marine sediment metagenome</name>
    <dbReference type="NCBI Taxonomy" id="412755"/>
    <lineage>
        <taxon>unclassified sequences</taxon>
        <taxon>metagenomes</taxon>
        <taxon>ecological metagenomes</taxon>
    </lineage>
</organism>
<evidence type="ECO:0000313" key="1">
    <source>
        <dbReference type="EMBL" id="GAG60945.1"/>
    </source>
</evidence>
<accession>X0YXG0</accession>
<dbReference type="AlphaFoldDB" id="X0YXG0"/>
<proteinExistence type="predicted"/>
<comment type="caution">
    <text evidence="1">The sequence shown here is derived from an EMBL/GenBank/DDBJ whole genome shotgun (WGS) entry which is preliminary data.</text>
</comment>
<dbReference type="InterPro" id="IPR012349">
    <property type="entry name" value="Split_barrel_FMN-bd"/>
</dbReference>
<dbReference type="EMBL" id="BART01003753">
    <property type="protein sequence ID" value="GAG60945.1"/>
    <property type="molecule type" value="Genomic_DNA"/>
</dbReference>
<gene>
    <name evidence="1" type="ORF">S01H4_10029</name>
</gene>
<name>X0YXG0_9ZZZZ</name>
<reference evidence="1" key="1">
    <citation type="journal article" date="2014" name="Front. Microbiol.">
        <title>High frequency of phylogenetically diverse reductive dehalogenase-homologous genes in deep subseafloor sedimentary metagenomes.</title>
        <authorList>
            <person name="Kawai M."/>
            <person name="Futagami T."/>
            <person name="Toyoda A."/>
            <person name="Takaki Y."/>
            <person name="Nishi S."/>
            <person name="Hori S."/>
            <person name="Arai W."/>
            <person name="Tsubouchi T."/>
            <person name="Morono Y."/>
            <person name="Uchiyama I."/>
            <person name="Ito T."/>
            <person name="Fujiyama A."/>
            <person name="Inagaki F."/>
            <person name="Takami H."/>
        </authorList>
    </citation>
    <scope>NUCLEOTIDE SEQUENCE</scope>
    <source>
        <strain evidence="1">Expedition CK06-06</strain>
    </source>
</reference>
<dbReference type="Gene3D" id="2.30.110.10">
    <property type="entry name" value="Electron Transport, Fmn-binding Protein, Chain A"/>
    <property type="match status" value="1"/>
</dbReference>